<evidence type="ECO:0000313" key="5">
    <source>
        <dbReference type="EMBL" id="KAA1249720.1"/>
    </source>
</evidence>
<keyword evidence="2" id="KW-0326">Glycosidase</keyword>
<dbReference type="OrthoDB" id="9797882at2"/>
<dbReference type="EMBL" id="VTZN01000076">
    <property type="protein sequence ID" value="KAA1249720.1"/>
    <property type="molecule type" value="Genomic_DNA"/>
</dbReference>
<name>A0A5B1BQK4_MYCSI</name>
<evidence type="ECO:0000313" key="6">
    <source>
        <dbReference type="Proteomes" id="UP000324701"/>
    </source>
</evidence>
<proteinExistence type="predicted"/>
<dbReference type="InterPro" id="IPR023186">
    <property type="entry name" value="IUNH"/>
</dbReference>
<dbReference type="Proteomes" id="UP000324701">
    <property type="component" value="Unassembled WGS sequence"/>
</dbReference>
<dbReference type="InterPro" id="IPR001910">
    <property type="entry name" value="Inosine/uridine_hydrolase_dom"/>
</dbReference>
<evidence type="ECO:0000259" key="4">
    <source>
        <dbReference type="Pfam" id="PF01156"/>
    </source>
</evidence>
<feature type="domain" description="Inosine/uridine-preferring nucleoside hydrolase" evidence="4">
    <location>
        <begin position="4"/>
        <end position="323"/>
    </location>
</feature>
<dbReference type="GO" id="GO:0008477">
    <property type="term" value="F:purine nucleosidase activity"/>
    <property type="evidence" value="ECO:0007669"/>
    <property type="project" value="TreeGrafter"/>
</dbReference>
<gene>
    <name evidence="5" type="ORF">F0Q45_13560</name>
</gene>
<dbReference type="AlphaFoldDB" id="A0A5B1BQK4"/>
<reference evidence="5 6" key="1">
    <citation type="submission" date="2019-09" db="EMBL/GenBank/DDBJ databases">
        <title>Report of infection by Mycobacterium simiae a patient suffering from pulmonary tuberculosis.</title>
        <authorList>
            <person name="Mohanty P.S."/>
            <person name="Bansal A.K."/>
            <person name="Singh H."/>
            <person name="Sharma S."/>
            <person name="Patil S.A."/>
            <person name="Upadhaya P."/>
            <person name="Singh P.K."/>
            <person name="Kumar D."/>
            <person name="Kumar S."/>
            <person name="Singh R.K."/>
            <person name="Chaudhary B."/>
        </authorList>
    </citation>
    <scope>NUCLEOTIDE SEQUENCE [LARGE SCALE GENOMIC DNA]</scope>
    <source>
        <strain evidence="5 6">JAL-560-SIM</strain>
    </source>
</reference>
<dbReference type="RefSeq" id="WP_149654439.1">
    <property type="nucleotide sequence ID" value="NZ_VTZN01000076.1"/>
</dbReference>
<dbReference type="Pfam" id="PF01156">
    <property type="entry name" value="IU_nuc_hydro"/>
    <property type="match status" value="1"/>
</dbReference>
<organism evidence="5 6">
    <name type="scientific">Mycobacterium simiae</name>
    <name type="common">Mycobacterium habana</name>
    <dbReference type="NCBI Taxonomy" id="1784"/>
    <lineage>
        <taxon>Bacteria</taxon>
        <taxon>Bacillati</taxon>
        <taxon>Actinomycetota</taxon>
        <taxon>Actinomycetes</taxon>
        <taxon>Mycobacteriales</taxon>
        <taxon>Mycobacteriaceae</taxon>
        <taxon>Mycobacterium</taxon>
        <taxon>Mycobacterium simiae complex</taxon>
    </lineage>
</organism>
<feature type="region of interest" description="Disordered" evidence="3">
    <location>
        <begin position="284"/>
        <end position="304"/>
    </location>
</feature>
<keyword evidence="6" id="KW-1185">Reference proteome</keyword>
<evidence type="ECO:0000256" key="1">
    <source>
        <dbReference type="ARBA" id="ARBA00022801"/>
    </source>
</evidence>
<keyword evidence="1 5" id="KW-0378">Hydrolase</keyword>
<sequence length="340" mass="35971">MNFVFVDVDTGVDDALALLYLLASPDADLVGIASTGGNVAVQQVCANNLGLLELCRVSEIPVSRGADATLTGPVRASSKSHGPRGLGYAELPATDRRLTGYDSATAWVRAAHAFAGELIGVVTGPLTNVARALRAEPALPRLLRRLVIMGGCYDGSAVAEWNISVDPEAAAEVLTAWFLDDLPILCGLDLTRNVTMTPGILAQLAVAAGAETAMLSAHDERGTRSAASNPVIRVIEDAMRFYLEAHYDAGHGYLAHLHDPLAAAIALDTDLVVTRPATVHVEVPRGTTLTDPPSAGGTSTLRSKERKPNAVIGIDVDREMFFDRFIQRVGILARRMGNSS</sequence>
<dbReference type="GO" id="GO:0005829">
    <property type="term" value="C:cytosol"/>
    <property type="evidence" value="ECO:0007669"/>
    <property type="project" value="TreeGrafter"/>
</dbReference>
<dbReference type="InterPro" id="IPR036452">
    <property type="entry name" value="Ribo_hydro-like"/>
</dbReference>
<dbReference type="SUPFAM" id="SSF53590">
    <property type="entry name" value="Nucleoside hydrolase"/>
    <property type="match status" value="1"/>
</dbReference>
<evidence type="ECO:0000256" key="3">
    <source>
        <dbReference type="SAM" id="MobiDB-lite"/>
    </source>
</evidence>
<accession>A0A5B1BQK4</accession>
<comment type="caution">
    <text evidence="5">The sequence shown here is derived from an EMBL/GenBank/DDBJ whole genome shotgun (WGS) entry which is preliminary data.</text>
</comment>
<evidence type="ECO:0000256" key="2">
    <source>
        <dbReference type="ARBA" id="ARBA00023295"/>
    </source>
</evidence>
<feature type="compositionally biased region" description="Polar residues" evidence="3">
    <location>
        <begin position="287"/>
        <end position="301"/>
    </location>
</feature>
<protein>
    <submittedName>
        <fullName evidence="5">Nucleoside hydrolase</fullName>
    </submittedName>
</protein>
<dbReference type="PANTHER" id="PTHR12304:SF4">
    <property type="entry name" value="URIDINE NUCLEOSIDASE"/>
    <property type="match status" value="1"/>
</dbReference>
<dbReference type="GO" id="GO:0006152">
    <property type="term" value="P:purine nucleoside catabolic process"/>
    <property type="evidence" value="ECO:0007669"/>
    <property type="project" value="TreeGrafter"/>
</dbReference>
<dbReference type="Gene3D" id="3.90.245.10">
    <property type="entry name" value="Ribonucleoside hydrolase-like"/>
    <property type="match status" value="1"/>
</dbReference>
<dbReference type="PANTHER" id="PTHR12304">
    <property type="entry name" value="INOSINE-URIDINE PREFERRING NUCLEOSIDE HYDROLASE"/>
    <property type="match status" value="1"/>
</dbReference>